<dbReference type="AlphaFoldDB" id="A0A4R7G848"/>
<sequence>MTRGVRGVAGEEGGTVTREPYRLSLDRFLRTAQPRPELRRAMKNSRRNGRIVPILVAG</sequence>
<evidence type="ECO:0000313" key="2">
    <source>
        <dbReference type="Proteomes" id="UP000294506"/>
    </source>
</evidence>
<comment type="caution">
    <text evidence="1">The sequence shown here is derived from an EMBL/GenBank/DDBJ whole genome shotgun (WGS) entry which is preliminary data.</text>
</comment>
<name>A0A4R7G848_9MICC</name>
<keyword evidence="2" id="KW-1185">Reference proteome</keyword>
<organism evidence="1 2">
    <name type="scientific">Nesterenkonia aurantiaca</name>
    <dbReference type="NCBI Taxonomy" id="1436010"/>
    <lineage>
        <taxon>Bacteria</taxon>
        <taxon>Bacillati</taxon>
        <taxon>Actinomycetota</taxon>
        <taxon>Actinomycetes</taxon>
        <taxon>Micrococcales</taxon>
        <taxon>Micrococcaceae</taxon>
        <taxon>Nesterenkonia</taxon>
    </lineage>
</organism>
<evidence type="ECO:0000313" key="1">
    <source>
        <dbReference type="EMBL" id="TDS87519.1"/>
    </source>
</evidence>
<protein>
    <submittedName>
        <fullName evidence="1">Uncharacterized protein</fullName>
    </submittedName>
</protein>
<dbReference type="Proteomes" id="UP000294506">
    <property type="component" value="Unassembled WGS sequence"/>
</dbReference>
<gene>
    <name evidence="1" type="ORF">EV640_101303</name>
</gene>
<accession>A0A4R7G848</accession>
<reference evidence="1 2" key="1">
    <citation type="submission" date="2019-03" db="EMBL/GenBank/DDBJ databases">
        <title>Genomic Encyclopedia of Type Strains, Phase III (KMG-III): the genomes of soil and plant-associated and newly described type strains.</title>
        <authorList>
            <person name="Whitman W."/>
        </authorList>
    </citation>
    <scope>NUCLEOTIDE SEQUENCE [LARGE SCALE GENOMIC DNA]</scope>
    <source>
        <strain evidence="1 2">DSM 27373</strain>
    </source>
</reference>
<proteinExistence type="predicted"/>
<dbReference type="EMBL" id="SOAN01000001">
    <property type="protein sequence ID" value="TDS87519.1"/>
    <property type="molecule type" value="Genomic_DNA"/>
</dbReference>